<name>A0AA41V5Y1_PAPNU</name>
<proteinExistence type="predicted"/>
<dbReference type="Pfam" id="PF13963">
    <property type="entry name" value="Transpos_assoc"/>
    <property type="match status" value="1"/>
</dbReference>
<evidence type="ECO:0000313" key="3">
    <source>
        <dbReference type="Proteomes" id="UP001177140"/>
    </source>
</evidence>
<evidence type="ECO:0000313" key="2">
    <source>
        <dbReference type="EMBL" id="MCL7025803.1"/>
    </source>
</evidence>
<dbReference type="Proteomes" id="UP001177140">
    <property type="component" value="Unassembled WGS sequence"/>
</dbReference>
<sequence>MDKFWMRMGRLIPEYIAGVNHFLNFAIQDAERRKLRRIFCPCVVCVNKRRKTVEDVIAKLEGPVVSQYCALRLLQRSSIWNWLHLMNLYMNLKESWYGVASFWLHMYCT</sequence>
<evidence type="ECO:0000259" key="1">
    <source>
        <dbReference type="Pfam" id="PF13963"/>
    </source>
</evidence>
<dbReference type="EMBL" id="JAJJMA010049181">
    <property type="protein sequence ID" value="MCL7025803.1"/>
    <property type="molecule type" value="Genomic_DNA"/>
</dbReference>
<feature type="domain" description="Transposase-associated" evidence="1">
    <location>
        <begin position="4"/>
        <end position="58"/>
    </location>
</feature>
<dbReference type="AlphaFoldDB" id="A0AA41V5Y1"/>
<accession>A0AA41V5Y1</accession>
<keyword evidence="3" id="KW-1185">Reference proteome</keyword>
<organism evidence="2 3">
    <name type="scientific">Papaver nudicaule</name>
    <name type="common">Iceland poppy</name>
    <dbReference type="NCBI Taxonomy" id="74823"/>
    <lineage>
        <taxon>Eukaryota</taxon>
        <taxon>Viridiplantae</taxon>
        <taxon>Streptophyta</taxon>
        <taxon>Embryophyta</taxon>
        <taxon>Tracheophyta</taxon>
        <taxon>Spermatophyta</taxon>
        <taxon>Magnoliopsida</taxon>
        <taxon>Ranunculales</taxon>
        <taxon>Papaveraceae</taxon>
        <taxon>Papaveroideae</taxon>
        <taxon>Papaver</taxon>
    </lineage>
</organism>
<protein>
    <recommendedName>
        <fullName evidence="1">Transposase-associated domain-containing protein</fullName>
    </recommendedName>
</protein>
<reference evidence="2" key="1">
    <citation type="submission" date="2022-03" db="EMBL/GenBank/DDBJ databases">
        <title>A functionally conserved STORR gene fusion in Papaver species that diverged 16.8 million years ago.</title>
        <authorList>
            <person name="Catania T."/>
        </authorList>
    </citation>
    <scope>NUCLEOTIDE SEQUENCE</scope>
    <source>
        <strain evidence="2">S-191538</strain>
    </source>
</reference>
<comment type="caution">
    <text evidence="2">The sequence shown here is derived from an EMBL/GenBank/DDBJ whole genome shotgun (WGS) entry which is preliminary data.</text>
</comment>
<gene>
    <name evidence="2" type="ORF">MKW94_019615</name>
</gene>
<dbReference type="InterPro" id="IPR029480">
    <property type="entry name" value="Transpos_assoc"/>
</dbReference>